<feature type="region of interest" description="Disordered" evidence="4">
    <location>
        <begin position="1"/>
        <end position="23"/>
    </location>
</feature>
<evidence type="ECO:0000256" key="4">
    <source>
        <dbReference type="SAM" id="MobiDB-lite"/>
    </source>
</evidence>
<dbReference type="GO" id="GO:0000981">
    <property type="term" value="F:DNA-binding transcription factor activity, RNA polymerase II-specific"/>
    <property type="evidence" value="ECO:0007669"/>
    <property type="project" value="InterPro"/>
</dbReference>
<dbReference type="GO" id="GO:0006351">
    <property type="term" value="P:DNA-templated transcription"/>
    <property type="evidence" value="ECO:0007669"/>
    <property type="project" value="InterPro"/>
</dbReference>
<dbReference type="GO" id="GO:0005634">
    <property type="term" value="C:nucleus"/>
    <property type="evidence" value="ECO:0007669"/>
    <property type="project" value="UniProtKB-SubCell"/>
</dbReference>
<evidence type="ECO:0000259" key="5">
    <source>
        <dbReference type="PROSITE" id="PS50048"/>
    </source>
</evidence>
<dbReference type="InterPro" id="IPR036864">
    <property type="entry name" value="Zn2-C6_fun-type_DNA-bd_sf"/>
</dbReference>
<feature type="compositionally biased region" description="Low complexity" evidence="4">
    <location>
        <begin position="90"/>
        <end position="106"/>
    </location>
</feature>
<reference evidence="6" key="1">
    <citation type="journal article" date="2023" name="PhytoFront">
        <title>Draft Genome Resources of Seven Strains of Tilletia horrida, Causal Agent of Kernel Smut of Rice.</title>
        <authorList>
            <person name="Khanal S."/>
            <person name="Antony Babu S."/>
            <person name="Zhou X.G."/>
        </authorList>
    </citation>
    <scope>NUCLEOTIDE SEQUENCE</scope>
    <source>
        <strain evidence="6">TX3</strain>
    </source>
</reference>
<feature type="region of interest" description="Disordered" evidence="4">
    <location>
        <begin position="937"/>
        <end position="1182"/>
    </location>
</feature>
<organism evidence="6 7">
    <name type="scientific">Tilletia horrida</name>
    <dbReference type="NCBI Taxonomy" id="155126"/>
    <lineage>
        <taxon>Eukaryota</taxon>
        <taxon>Fungi</taxon>
        <taxon>Dikarya</taxon>
        <taxon>Basidiomycota</taxon>
        <taxon>Ustilaginomycotina</taxon>
        <taxon>Exobasidiomycetes</taxon>
        <taxon>Tilletiales</taxon>
        <taxon>Tilletiaceae</taxon>
        <taxon>Tilletia</taxon>
    </lineage>
</organism>
<feature type="compositionally biased region" description="Gly residues" evidence="4">
    <location>
        <begin position="810"/>
        <end position="822"/>
    </location>
</feature>
<gene>
    <name evidence="6" type="ORF">OC842_004708</name>
</gene>
<evidence type="ECO:0000256" key="3">
    <source>
        <dbReference type="ARBA" id="ARBA00023242"/>
    </source>
</evidence>
<dbReference type="InterPro" id="IPR001138">
    <property type="entry name" value="Zn2Cys6_DnaBD"/>
</dbReference>
<feature type="compositionally biased region" description="Low complexity" evidence="4">
    <location>
        <begin position="750"/>
        <end position="766"/>
    </location>
</feature>
<dbReference type="PANTHER" id="PTHR31001:SF56">
    <property type="entry name" value="ZN(2)-C6 FUNGAL-TYPE DOMAIN-CONTAINING PROTEIN"/>
    <property type="match status" value="1"/>
</dbReference>
<comment type="subcellular location">
    <subcellularLocation>
        <location evidence="1">Nucleus</location>
    </subcellularLocation>
</comment>
<feature type="compositionally biased region" description="Polar residues" evidence="4">
    <location>
        <begin position="1002"/>
        <end position="1029"/>
    </location>
</feature>
<feature type="compositionally biased region" description="Low complexity" evidence="4">
    <location>
        <begin position="942"/>
        <end position="952"/>
    </location>
</feature>
<dbReference type="Pfam" id="PF04082">
    <property type="entry name" value="Fungal_trans"/>
    <property type="match status" value="1"/>
</dbReference>
<dbReference type="CDD" id="cd00067">
    <property type="entry name" value="GAL4"/>
    <property type="match status" value="1"/>
</dbReference>
<accession>A0AAN6JJA3</accession>
<dbReference type="PROSITE" id="PS00463">
    <property type="entry name" value="ZN2_CY6_FUNGAL_1"/>
    <property type="match status" value="1"/>
</dbReference>
<feature type="region of interest" description="Disordered" evidence="4">
    <location>
        <begin position="803"/>
        <end position="822"/>
    </location>
</feature>
<dbReference type="EMBL" id="JAPDMQ010000292">
    <property type="protein sequence ID" value="KAK0527922.1"/>
    <property type="molecule type" value="Genomic_DNA"/>
</dbReference>
<dbReference type="GO" id="GO:0003677">
    <property type="term" value="F:DNA binding"/>
    <property type="evidence" value="ECO:0007669"/>
    <property type="project" value="InterPro"/>
</dbReference>
<dbReference type="Gene3D" id="4.10.240.10">
    <property type="entry name" value="Zn(2)-C6 fungal-type DNA-binding domain"/>
    <property type="match status" value="1"/>
</dbReference>
<evidence type="ECO:0000313" key="6">
    <source>
        <dbReference type="EMBL" id="KAK0527922.1"/>
    </source>
</evidence>
<feature type="compositionally biased region" description="Low complexity" evidence="4">
    <location>
        <begin position="962"/>
        <end position="974"/>
    </location>
</feature>
<dbReference type="CDD" id="cd12148">
    <property type="entry name" value="fungal_TF_MHR"/>
    <property type="match status" value="1"/>
</dbReference>
<proteinExistence type="predicted"/>
<feature type="region of interest" description="Disordered" evidence="4">
    <location>
        <begin position="895"/>
        <end position="917"/>
    </location>
</feature>
<dbReference type="Proteomes" id="UP001176521">
    <property type="component" value="Unassembled WGS sequence"/>
</dbReference>
<feature type="compositionally biased region" description="Pro residues" evidence="4">
    <location>
        <begin position="1124"/>
        <end position="1136"/>
    </location>
</feature>
<feature type="compositionally biased region" description="Polar residues" evidence="4">
    <location>
        <begin position="975"/>
        <end position="991"/>
    </location>
</feature>
<feature type="region of interest" description="Disordered" evidence="4">
    <location>
        <begin position="86"/>
        <end position="106"/>
    </location>
</feature>
<keyword evidence="3" id="KW-0539">Nucleus</keyword>
<feature type="compositionally biased region" description="Gly residues" evidence="4">
    <location>
        <begin position="1046"/>
        <end position="1064"/>
    </location>
</feature>
<dbReference type="InterPro" id="IPR050613">
    <property type="entry name" value="Sec_Metabolite_Reg"/>
</dbReference>
<keyword evidence="2" id="KW-0479">Metal-binding</keyword>
<dbReference type="AlphaFoldDB" id="A0AAN6JJA3"/>
<feature type="compositionally biased region" description="Low complexity" evidence="4">
    <location>
        <begin position="1109"/>
        <end position="1123"/>
    </location>
</feature>
<dbReference type="SMART" id="SM00906">
    <property type="entry name" value="Fungal_trans"/>
    <property type="match status" value="1"/>
</dbReference>
<dbReference type="Pfam" id="PF00172">
    <property type="entry name" value="Zn_clus"/>
    <property type="match status" value="1"/>
</dbReference>
<dbReference type="InterPro" id="IPR007219">
    <property type="entry name" value="XnlR_reg_dom"/>
</dbReference>
<name>A0AAN6JJA3_9BASI</name>
<dbReference type="SUPFAM" id="SSF57701">
    <property type="entry name" value="Zn2/Cys6 DNA-binding domain"/>
    <property type="match status" value="1"/>
</dbReference>
<feature type="compositionally biased region" description="Polar residues" evidence="4">
    <location>
        <begin position="707"/>
        <end position="718"/>
    </location>
</feature>
<feature type="domain" description="Zn(2)-C6 fungal-type" evidence="5">
    <location>
        <begin position="42"/>
        <end position="72"/>
    </location>
</feature>
<dbReference type="PANTHER" id="PTHR31001">
    <property type="entry name" value="UNCHARACTERIZED TRANSCRIPTIONAL REGULATORY PROTEIN"/>
    <property type="match status" value="1"/>
</dbReference>
<evidence type="ECO:0000256" key="2">
    <source>
        <dbReference type="ARBA" id="ARBA00022723"/>
    </source>
</evidence>
<protein>
    <recommendedName>
        <fullName evidence="5">Zn(2)-C6 fungal-type domain-containing protein</fullName>
    </recommendedName>
</protein>
<dbReference type="GO" id="GO:0008270">
    <property type="term" value="F:zinc ion binding"/>
    <property type="evidence" value="ECO:0007669"/>
    <property type="project" value="InterPro"/>
</dbReference>
<feature type="region of interest" description="Disordered" evidence="4">
    <location>
        <begin position="704"/>
        <end position="782"/>
    </location>
</feature>
<dbReference type="SMART" id="SM00066">
    <property type="entry name" value="GAL4"/>
    <property type="match status" value="1"/>
</dbReference>
<evidence type="ECO:0000256" key="1">
    <source>
        <dbReference type="ARBA" id="ARBA00004123"/>
    </source>
</evidence>
<dbReference type="PROSITE" id="PS50048">
    <property type="entry name" value="ZN2_CY6_FUNGAL_2"/>
    <property type="match status" value="1"/>
</dbReference>
<comment type="caution">
    <text evidence="6">The sequence shown here is derived from an EMBL/GenBank/DDBJ whole genome shotgun (WGS) entry which is preliminary data.</text>
</comment>
<feature type="compositionally biased region" description="Low complexity" evidence="4">
    <location>
        <begin position="1156"/>
        <end position="1182"/>
    </location>
</feature>
<evidence type="ECO:0000313" key="7">
    <source>
        <dbReference type="Proteomes" id="UP001176521"/>
    </source>
</evidence>
<sequence>MNDYNAAKAGKSRRRSSSQAELHFSDVGKPKRIIKRNRKITSCFECREKKQKCDRVHPICGECAAINGKCTWVSTIEEVEALRIKRQQHSDGGNSSDAASACSPASSEPIASRYELDLARRTSSAMFFGGQVTASTAASGTDSDLFCAGPSTSAALLQSAILHQNNGLVSELRVRAARADAVAEVLTAVKVDLPPIDAVRELLNIFHTRVSWFCDAALPDLFWPRIEPLLAWWYSGRQGKPADPVMLPLLMVMLAHGLQTKRTSDPRIPASWGPSVAIVEGCSSEVNLLVAAGMMIVMLQMSCPANWAIAYSAPLDLIRTCLLRALWHVGEHNLQFASTLIASCVKLAQSAGLHRDPRNWKGISDEEVYVRRNLWQNVAFLETFVSNRIGQPPVLTPERSDTRIPDRYEDLKSLYAKLPAEAGTGATPPPPPLSWFQYHQARFEMAQLLLAQNSIHFGVSLPGKEAMHRLSYKYEEWRERLPAIYAFQSDATGAPRALPRYDPLGEIENDSVFYQSKLLELIFLACQTTIHRPFLSAPAQSDVARQSLRRCLTSSQRMIWLVADMMDRDPPFVILNILAHHLFGASVILAVYSHDSTTNEGSPNSLTATLELGLNIMSRIAGNVRLHQVARQAATYIETTKQLIQAAREQSRKDARMRAEQYQAAAAAAASASASSQVLPAAQAAFSAYAGAFGQAGFGPGSLGVPPQSSDMAASTSAGSGGLNYGMMPPPASNDSRASLSHPDWMDDITGTASAGAAAPASHNAGGMPGTENNNDSSSSMASSATAPFHLCFGMCQDAKNAGAASAPGAGPGGAMAGGASGTGTGCSSSSCPYVDDSNLRGGPTGFSTEWLDMLNNGLIDADRPIFNSTSFAMAATAAAAAAGAAAAATSSTSSVTTAAGPQEQPLPQQQQQQQPAPDDFGFLRFYAGMMGEQNVPATGAQQRQQQQQQQQPLAPPVPINGTAGSTGPSPSSSWTRQPSVGPSASGSAYTLPTGMEGILNTFPQHTATASTARPGSSSMPSPATSAVTAPTRPGSVPNGLSAPAMGGGGGGGGHSGAGAGAGAGAEPSHDSPHQQQVMGGSTFGGAGTTNHSSPHHLNIFRPGWTAASSSSSSSSSSYHHQSGPPPPPPPPPPPSGQHDLLPSIDSYGAGFLGYQSPSLQQQQQQQQHQHQTYGSHSHQHR</sequence>
<keyword evidence="7" id="KW-1185">Reference proteome</keyword>